<name>A0A6G7CJE9_9VIBR</name>
<accession>A0A6G7CJE9</accession>
<sequence>MKAIKYTVSILLAVLLVGCGRVQPVMNVENTPVAYNLQSEQVKAAIITAATNRGWIISNNTSTELGFKLLSRDHSAEISIPYSAKYYSINYVTSTNLLASDGTIHRNYNRWINNLNVDIQKYLARASVK</sequence>
<dbReference type="EMBL" id="CP049331">
    <property type="protein sequence ID" value="QIH42173.1"/>
    <property type="molecule type" value="Genomic_DNA"/>
</dbReference>
<proteinExistence type="predicted"/>
<dbReference type="KEGG" id="vzi:G5S32_09270"/>
<organism evidence="1 2">
    <name type="scientific">Vibrio ziniensis</name>
    <dbReference type="NCBI Taxonomy" id="2711221"/>
    <lineage>
        <taxon>Bacteria</taxon>
        <taxon>Pseudomonadati</taxon>
        <taxon>Pseudomonadota</taxon>
        <taxon>Gammaproteobacteria</taxon>
        <taxon>Vibrionales</taxon>
        <taxon>Vibrionaceae</taxon>
        <taxon>Vibrio</taxon>
    </lineage>
</organism>
<dbReference type="AlphaFoldDB" id="A0A6G7CJE9"/>
<keyword evidence="2" id="KW-1185">Reference proteome</keyword>
<dbReference type="Proteomes" id="UP000503003">
    <property type="component" value="Chromosome 1"/>
</dbReference>
<protein>
    <recommendedName>
        <fullName evidence="3">Lipoprotein</fullName>
    </recommendedName>
</protein>
<evidence type="ECO:0000313" key="2">
    <source>
        <dbReference type="Proteomes" id="UP000503003"/>
    </source>
</evidence>
<dbReference type="PROSITE" id="PS51257">
    <property type="entry name" value="PROKAR_LIPOPROTEIN"/>
    <property type="match status" value="1"/>
</dbReference>
<gene>
    <name evidence="1" type="ORF">G5S32_09270</name>
</gene>
<reference evidence="1 2" key="1">
    <citation type="submission" date="2020-02" db="EMBL/GenBank/DDBJ databases">
        <title>A complete genome of a marine bacterium Vibrio sp. ZWAL4003 isolated from the mangrove sediment with the ability to degrade polysaccharides.</title>
        <authorList>
            <person name="Wu J."/>
            <person name="Qu W."/>
            <person name="Zeng R."/>
        </authorList>
    </citation>
    <scope>NUCLEOTIDE SEQUENCE [LARGE SCALE GENOMIC DNA]</scope>
    <source>
        <strain evidence="1 2">ZWAL4003</strain>
    </source>
</reference>
<dbReference type="RefSeq" id="WP_165311748.1">
    <property type="nucleotide sequence ID" value="NZ_CP049331.1"/>
</dbReference>
<evidence type="ECO:0008006" key="3">
    <source>
        <dbReference type="Google" id="ProtNLM"/>
    </source>
</evidence>
<evidence type="ECO:0000313" key="1">
    <source>
        <dbReference type="EMBL" id="QIH42173.1"/>
    </source>
</evidence>